<proteinExistence type="predicted"/>
<dbReference type="EMBL" id="CAJVPM010006353">
    <property type="protein sequence ID" value="CAG8534049.1"/>
    <property type="molecule type" value="Genomic_DNA"/>
</dbReference>
<evidence type="ECO:0000313" key="1">
    <source>
        <dbReference type="EMBL" id="CAG8534049.1"/>
    </source>
</evidence>
<reference evidence="1" key="1">
    <citation type="submission" date="2021-06" db="EMBL/GenBank/DDBJ databases">
        <authorList>
            <person name="Kallberg Y."/>
            <person name="Tangrot J."/>
            <person name="Rosling A."/>
        </authorList>
    </citation>
    <scope>NUCLEOTIDE SEQUENCE</scope>
    <source>
        <strain evidence="1">AU212A</strain>
    </source>
</reference>
<sequence length="204" mass="23218">ISSAARVSCLLYPQKTYKTKRGLGRHEKLVHPDYNIPRDGVATLPFDAVNEFKKMLVYLIQKKLSNNSNSAGEQCLSVPCMESQFVAVFGGYLRQYIPSKGLYKCDFSGEGAYEMLSKIFEDPNWGIRQYAQKQKTAVILLSSTSNFSDLVNLEIGKKKNHQKRKSNVFGMNIEWQTRKLMDAVNHTSQAGYITIRFMTDTGYF</sequence>
<organism evidence="1 2">
    <name type="scientific">Scutellospora calospora</name>
    <dbReference type="NCBI Taxonomy" id="85575"/>
    <lineage>
        <taxon>Eukaryota</taxon>
        <taxon>Fungi</taxon>
        <taxon>Fungi incertae sedis</taxon>
        <taxon>Mucoromycota</taxon>
        <taxon>Glomeromycotina</taxon>
        <taxon>Glomeromycetes</taxon>
        <taxon>Diversisporales</taxon>
        <taxon>Gigasporaceae</taxon>
        <taxon>Scutellospora</taxon>
    </lineage>
</organism>
<dbReference type="Proteomes" id="UP000789860">
    <property type="component" value="Unassembled WGS sequence"/>
</dbReference>
<feature type="non-terminal residue" evidence="1">
    <location>
        <position position="1"/>
    </location>
</feature>
<accession>A0ACA9LM30</accession>
<name>A0ACA9LM30_9GLOM</name>
<evidence type="ECO:0000313" key="2">
    <source>
        <dbReference type="Proteomes" id="UP000789860"/>
    </source>
</evidence>
<protein>
    <submittedName>
        <fullName evidence="1">2290_t:CDS:1</fullName>
    </submittedName>
</protein>
<comment type="caution">
    <text evidence="1">The sequence shown here is derived from an EMBL/GenBank/DDBJ whole genome shotgun (WGS) entry which is preliminary data.</text>
</comment>
<keyword evidence="2" id="KW-1185">Reference proteome</keyword>
<gene>
    <name evidence="1" type="ORF">SCALOS_LOCUS4573</name>
</gene>